<reference evidence="1" key="1">
    <citation type="submission" date="2021-09" db="EMBL/GenBank/DDBJ databases">
        <authorList>
            <consortium name="Pathogen Informatics"/>
        </authorList>
    </citation>
    <scope>NUCLEOTIDE SEQUENCE</scope>
</reference>
<gene>
    <name evidence="1" type="ORF">CJOHNSTONI_LOCUS4843</name>
</gene>
<dbReference type="AlphaFoldDB" id="A0A8J2M2A5"/>
<organism evidence="1 2">
    <name type="scientific">Cercopithifilaria johnstoni</name>
    <dbReference type="NCBI Taxonomy" id="2874296"/>
    <lineage>
        <taxon>Eukaryota</taxon>
        <taxon>Metazoa</taxon>
        <taxon>Ecdysozoa</taxon>
        <taxon>Nematoda</taxon>
        <taxon>Chromadorea</taxon>
        <taxon>Rhabditida</taxon>
        <taxon>Spirurina</taxon>
        <taxon>Spiruromorpha</taxon>
        <taxon>Filarioidea</taxon>
        <taxon>Onchocercidae</taxon>
        <taxon>Cercopithifilaria</taxon>
    </lineage>
</organism>
<proteinExistence type="predicted"/>
<keyword evidence="2" id="KW-1185">Reference proteome</keyword>
<dbReference type="OrthoDB" id="5819100at2759"/>
<dbReference type="EMBL" id="CAKAEH010001326">
    <property type="protein sequence ID" value="CAG9534733.1"/>
    <property type="molecule type" value="Genomic_DNA"/>
</dbReference>
<evidence type="ECO:0000313" key="1">
    <source>
        <dbReference type="EMBL" id="CAG9534733.1"/>
    </source>
</evidence>
<evidence type="ECO:0000313" key="2">
    <source>
        <dbReference type="Proteomes" id="UP000746747"/>
    </source>
</evidence>
<accession>A0A8J2M2A5</accession>
<protein>
    <submittedName>
        <fullName evidence="1">Uncharacterized protein</fullName>
    </submittedName>
</protein>
<dbReference type="Proteomes" id="UP000746747">
    <property type="component" value="Unassembled WGS sequence"/>
</dbReference>
<comment type="caution">
    <text evidence="1">The sequence shown here is derived from an EMBL/GenBank/DDBJ whole genome shotgun (WGS) entry which is preliminary data.</text>
</comment>
<name>A0A8J2M2A5_9BILA</name>
<sequence>MGRVLLKTNRQCTHRTSTLRKTNDGGVSKQLTAAEKRKRMIEAGTKYAAQNRKIKADCSAGTHFTKFSVETVPGSIIKTGLCRKSTVPLKRTSPRKNKQILDTSSNHQSISENILNRSDAKSKPKTHFIKTPLKPINEIFERDDAALTSILNKCPQNSISGRASMFRSRERPSLFPNGVNPLDTAAVKFAKPLSLTALAARSFSLGMPAKIDTASILVTPSSTFKMSKRTPVKTVRFDESVDFRSPKVDDVSSPESSVLKIGKPTSLETSDEMILDLKMKFDDILEKLRNLPASVFSNLKEAVHQISYEKSRNANIMCNRYPFNQQLNSFSELETKEVLPNRCRSSMDCIALRTRRKVRVSQMHTNQESVTILATNSKSVCSSKNSTEMNCVLSDKVQSVESTMGLL</sequence>